<reference evidence="2" key="1">
    <citation type="journal article" date="2019" name="Int. J. Syst. Evol. Microbiol.">
        <title>The Global Catalogue of Microorganisms (GCM) 10K type strain sequencing project: providing services to taxonomists for standard genome sequencing and annotation.</title>
        <authorList>
            <consortium name="The Broad Institute Genomics Platform"/>
            <consortium name="The Broad Institute Genome Sequencing Center for Infectious Disease"/>
            <person name="Wu L."/>
            <person name="Ma J."/>
        </authorList>
    </citation>
    <scope>NUCLEOTIDE SEQUENCE [LARGE SCALE GENOMIC DNA]</scope>
    <source>
        <strain evidence="2">JCM 17555</strain>
    </source>
</reference>
<dbReference type="Proteomes" id="UP001501337">
    <property type="component" value="Unassembled WGS sequence"/>
</dbReference>
<protein>
    <submittedName>
        <fullName evidence="1">Uncharacterized protein</fullName>
    </submittedName>
</protein>
<evidence type="ECO:0000313" key="2">
    <source>
        <dbReference type="Proteomes" id="UP001501337"/>
    </source>
</evidence>
<gene>
    <name evidence="1" type="ORF">GCM10022278_10300</name>
</gene>
<evidence type="ECO:0000313" key="1">
    <source>
        <dbReference type="EMBL" id="GAA3953317.1"/>
    </source>
</evidence>
<proteinExistence type="predicted"/>
<organism evidence="1 2">
    <name type="scientific">Allohahella marinimesophila</name>
    <dbReference type="NCBI Taxonomy" id="1054972"/>
    <lineage>
        <taxon>Bacteria</taxon>
        <taxon>Pseudomonadati</taxon>
        <taxon>Pseudomonadota</taxon>
        <taxon>Gammaproteobacteria</taxon>
        <taxon>Oceanospirillales</taxon>
        <taxon>Hahellaceae</taxon>
        <taxon>Allohahella</taxon>
    </lineage>
</organism>
<sequence>MVKAGITISGLVNHLAFIDHRYRTTGLQALRIAFEEDIDLA</sequence>
<comment type="caution">
    <text evidence="1">The sequence shown here is derived from an EMBL/GenBank/DDBJ whole genome shotgun (WGS) entry which is preliminary data.</text>
</comment>
<name>A0ABP7NTY0_9GAMM</name>
<keyword evidence="2" id="KW-1185">Reference proteome</keyword>
<accession>A0ABP7NTY0</accession>
<dbReference type="EMBL" id="BAABBO010000002">
    <property type="protein sequence ID" value="GAA3953317.1"/>
    <property type="molecule type" value="Genomic_DNA"/>
</dbReference>